<keyword evidence="3" id="KW-0963">Cytoplasm</keyword>
<dbReference type="EMBL" id="AP023367">
    <property type="protein sequence ID" value="BCJ95647.1"/>
    <property type="molecule type" value="Genomic_DNA"/>
</dbReference>
<dbReference type="PANTHER" id="PTHR43213">
    <property type="entry name" value="BIFUNCTIONAL DTTP/UTP PYROPHOSPHATASE/METHYLTRANSFERASE PROTEIN-RELATED"/>
    <property type="match status" value="1"/>
</dbReference>
<name>A0A6S6R6K9_9FIRM</name>
<dbReference type="Pfam" id="PF02545">
    <property type="entry name" value="Maf"/>
    <property type="match status" value="1"/>
</dbReference>
<evidence type="ECO:0000256" key="1">
    <source>
        <dbReference type="ARBA" id="ARBA00001968"/>
    </source>
</evidence>
<keyword evidence="3" id="KW-0546">Nucleotide metabolism</keyword>
<organism evidence="4 5">
    <name type="scientific">Anaerocolumna cellulosilytica</name>
    <dbReference type="NCBI Taxonomy" id="433286"/>
    <lineage>
        <taxon>Bacteria</taxon>
        <taxon>Bacillati</taxon>
        <taxon>Bacillota</taxon>
        <taxon>Clostridia</taxon>
        <taxon>Lachnospirales</taxon>
        <taxon>Lachnospiraceae</taxon>
        <taxon>Anaerocolumna</taxon>
    </lineage>
</organism>
<dbReference type="InterPro" id="IPR003697">
    <property type="entry name" value="Maf-like"/>
</dbReference>
<evidence type="ECO:0000256" key="3">
    <source>
        <dbReference type="HAMAP-Rule" id="MF_00528"/>
    </source>
</evidence>
<reference evidence="4 5" key="1">
    <citation type="journal article" date="2016" name="Int. J. Syst. Evol. Microbiol.">
        <title>Descriptions of Anaerotaenia torta gen. nov., sp. nov. and Anaerocolumna cellulosilytica gen. nov., sp. nov. isolated from a methanogenic reactor of cattle waste.</title>
        <authorList>
            <person name="Uek A."/>
            <person name="Ohtaki Y."/>
            <person name="Kaku N."/>
            <person name="Ueki K."/>
        </authorList>
    </citation>
    <scope>NUCLEOTIDE SEQUENCE [LARGE SCALE GENOMIC DNA]</scope>
    <source>
        <strain evidence="4 5">SN021</strain>
    </source>
</reference>
<comment type="function">
    <text evidence="3">Nucleoside triphosphate pyrophosphatase that hydrolyzes dTTP and UTP. May have a dual role in cell division arrest and in preventing the incorporation of modified nucleotides into cellular nucleic acids.</text>
</comment>
<dbReference type="NCBIfam" id="TIGR00172">
    <property type="entry name" value="maf"/>
    <property type="match status" value="1"/>
</dbReference>
<dbReference type="HAMAP" id="MF_00528">
    <property type="entry name" value="Maf"/>
    <property type="match status" value="1"/>
</dbReference>
<dbReference type="CDD" id="cd00555">
    <property type="entry name" value="Maf"/>
    <property type="match status" value="1"/>
</dbReference>
<evidence type="ECO:0000256" key="2">
    <source>
        <dbReference type="ARBA" id="ARBA00022801"/>
    </source>
</evidence>
<feature type="active site" description="Proton acceptor" evidence="3">
    <location>
        <position position="69"/>
    </location>
</feature>
<comment type="catalytic activity">
    <reaction evidence="3">
        <text>dTTP + H2O = dTMP + diphosphate + H(+)</text>
        <dbReference type="Rhea" id="RHEA:28534"/>
        <dbReference type="ChEBI" id="CHEBI:15377"/>
        <dbReference type="ChEBI" id="CHEBI:15378"/>
        <dbReference type="ChEBI" id="CHEBI:33019"/>
        <dbReference type="ChEBI" id="CHEBI:37568"/>
        <dbReference type="ChEBI" id="CHEBI:63528"/>
        <dbReference type="EC" id="3.6.1.9"/>
    </reaction>
</comment>
<accession>A0A6S6R6K9</accession>
<feature type="site" description="Important for substrate specificity" evidence="3">
    <location>
        <position position="159"/>
    </location>
</feature>
<evidence type="ECO:0000313" key="4">
    <source>
        <dbReference type="EMBL" id="BCJ95647.1"/>
    </source>
</evidence>
<keyword evidence="5" id="KW-1185">Reference proteome</keyword>
<dbReference type="PANTHER" id="PTHR43213:SF5">
    <property type="entry name" value="BIFUNCTIONAL DTTP_UTP PYROPHOSPHATASE_METHYLTRANSFERASE PROTEIN-RELATED"/>
    <property type="match status" value="1"/>
</dbReference>
<comment type="subcellular location">
    <subcellularLocation>
        <location evidence="3">Cytoplasm</location>
    </subcellularLocation>
</comment>
<feature type="site" description="Important for substrate specificity" evidence="3">
    <location>
        <position position="70"/>
    </location>
</feature>
<dbReference type="InterPro" id="IPR029001">
    <property type="entry name" value="ITPase-like_fam"/>
</dbReference>
<comment type="catalytic activity">
    <reaction evidence="3">
        <text>UTP + H2O = UMP + diphosphate + H(+)</text>
        <dbReference type="Rhea" id="RHEA:29395"/>
        <dbReference type="ChEBI" id="CHEBI:15377"/>
        <dbReference type="ChEBI" id="CHEBI:15378"/>
        <dbReference type="ChEBI" id="CHEBI:33019"/>
        <dbReference type="ChEBI" id="CHEBI:46398"/>
        <dbReference type="ChEBI" id="CHEBI:57865"/>
        <dbReference type="EC" id="3.6.1.9"/>
    </reaction>
</comment>
<dbReference type="Gene3D" id="3.90.950.10">
    <property type="match status" value="1"/>
</dbReference>
<feature type="site" description="Important for substrate specificity" evidence="3">
    <location>
        <position position="12"/>
    </location>
</feature>
<comment type="similarity">
    <text evidence="3">Belongs to the Maf family. YhdE subfamily.</text>
</comment>
<dbReference type="SUPFAM" id="SSF52972">
    <property type="entry name" value="ITPase-like"/>
    <property type="match status" value="1"/>
</dbReference>
<comment type="cofactor">
    <cofactor evidence="1 3">
        <name>a divalent metal cation</name>
        <dbReference type="ChEBI" id="CHEBI:60240"/>
    </cofactor>
</comment>
<evidence type="ECO:0000313" key="5">
    <source>
        <dbReference type="Proteomes" id="UP000515561"/>
    </source>
</evidence>
<sequence length="198" mass="21993">MYKVILASGSPRRREILQQAGIEFVIKTSNKEEVTDSTTPEEMVKALALQKAEDVLGEADEDTIIIGADTLVAIDNRVLGKPDSKEAAKEMLIALQGKRHQVYTGVAVLVRQSNRKEKDKKISFSEVSQVWVQPMEEEEIEAYIATGEPFDKAGGYGIQGKFAVHIEKIEGDYLNIVGFPIAKLYTVLKEEGIDILRL</sequence>
<proteinExistence type="inferred from homology"/>
<dbReference type="PIRSF" id="PIRSF006305">
    <property type="entry name" value="Maf"/>
    <property type="match status" value="1"/>
</dbReference>
<dbReference type="GO" id="GO:0009117">
    <property type="term" value="P:nucleotide metabolic process"/>
    <property type="evidence" value="ECO:0007669"/>
    <property type="project" value="UniProtKB-KW"/>
</dbReference>
<protein>
    <recommendedName>
        <fullName evidence="3">dTTP/UTP pyrophosphatase</fullName>
        <shortName evidence="3">dTTPase/UTPase</shortName>
        <ecNumber evidence="3">3.6.1.9</ecNumber>
    </recommendedName>
    <alternativeName>
        <fullName evidence="3">Nucleoside triphosphate pyrophosphatase</fullName>
    </alternativeName>
    <alternativeName>
        <fullName evidence="3">Nucleotide pyrophosphatase</fullName>
        <shortName evidence="3">Nucleotide PPase</shortName>
    </alternativeName>
</protein>
<dbReference type="GO" id="GO:0005737">
    <property type="term" value="C:cytoplasm"/>
    <property type="evidence" value="ECO:0007669"/>
    <property type="project" value="UniProtKB-SubCell"/>
</dbReference>
<dbReference type="RefSeq" id="WP_184093432.1">
    <property type="nucleotide sequence ID" value="NZ_AP023367.1"/>
</dbReference>
<dbReference type="Proteomes" id="UP000515561">
    <property type="component" value="Chromosome"/>
</dbReference>
<dbReference type="GO" id="GO:0047429">
    <property type="term" value="F:nucleoside triphosphate diphosphatase activity"/>
    <property type="evidence" value="ECO:0007669"/>
    <property type="project" value="UniProtKB-EC"/>
</dbReference>
<dbReference type="AlphaFoldDB" id="A0A6S6R6K9"/>
<gene>
    <name evidence="4" type="primary">maf</name>
    <name evidence="4" type="ORF">acsn021_32160</name>
</gene>
<dbReference type="KEGG" id="acel:acsn021_32160"/>
<dbReference type="EC" id="3.6.1.9" evidence="3"/>
<keyword evidence="2 3" id="KW-0378">Hydrolase</keyword>
<comment type="caution">
    <text evidence="3">Lacks conserved residue(s) required for the propagation of feature annotation.</text>
</comment>